<reference evidence="7 8" key="1">
    <citation type="submission" date="2019-02" db="EMBL/GenBank/DDBJ databases">
        <title>Deep-cultivation of Planctomycetes and their phenomic and genomic characterization uncovers novel biology.</title>
        <authorList>
            <person name="Wiegand S."/>
            <person name="Jogler M."/>
            <person name="Boedeker C."/>
            <person name="Pinto D."/>
            <person name="Vollmers J."/>
            <person name="Rivas-Marin E."/>
            <person name="Kohn T."/>
            <person name="Peeters S.H."/>
            <person name="Heuer A."/>
            <person name="Rast P."/>
            <person name="Oberbeckmann S."/>
            <person name="Bunk B."/>
            <person name="Jeske O."/>
            <person name="Meyerdierks A."/>
            <person name="Storesund J.E."/>
            <person name="Kallscheuer N."/>
            <person name="Luecker S."/>
            <person name="Lage O.M."/>
            <person name="Pohl T."/>
            <person name="Merkel B.J."/>
            <person name="Hornburger P."/>
            <person name="Mueller R.-W."/>
            <person name="Bruemmer F."/>
            <person name="Labrenz M."/>
            <person name="Spormann A.M."/>
            <person name="Op den Camp H."/>
            <person name="Overmann J."/>
            <person name="Amann R."/>
            <person name="Jetten M.S.M."/>
            <person name="Mascher T."/>
            <person name="Medema M.H."/>
            <person name="Devos D.P."/>
            <person name="Kaster A.-K."/>
            <person name="Ovreas L."/>
            <person name="Rohde M."/>
            <person name="Galperin M.Y."/>
            <person name="Jogler C."/>
        </authorList>
    </citation>
    <scope>NUCLEOTIDE SEQUENCE [LARGE SCALE GENOMIC DNA]</scope>
    <source>
        <strain evidence="7 8">ElP</strain>
    </source>
</reference>
<dbReference type="SUPFAM" id="SSF52242">
    <property type="entry name" value="Cobalamin (vitamin B12)-binding domain"/>
    <property type="match status" value="1"/>
</dbReference>
<accession>A0A518H5J6</accession>
<dbReference type="GO" id="GO:0019678">
    <property type="term" value="P:propionate metabolic process, methylmalonyl pathway"/>
    <property type="evidence" value="ECO:0007669"/>
    <property type="project" value="TreeGrafter"/>
</dbReference>
<dbReference type="RefSeq" id="WP_145272117.1">
    <property type="nucleotide sequence ID" value="NZ_CP036426.1"/>
</dbReference>
<dbReference type="InterPro" id="IPR006099">
    <property type="entry name" value="MeMalonylCoA_mutase_a/b_cat"/>
</dbReference>
<evidence type="ECO:0000313" key="7">
    <source>
        <dbReference type="EMBL" id="QDV36088.1"/>
    </source>
</evidence>
<dbReference type="AlphaFoldDB" id="A0A518H5J6"/>
<keyword evidence="3" id="KW-0846">Cobalamin</keyword>
<dbReference type="EMBL" id="CP036426">
    <property type="protein sequence ID" value="QDV36088.1"/>
    <property type="molecule type" value="Genomic_DNA"/>
</dbReference>
<dbReference type="PANTHER" id="PTHR48101:SF4">
    <property type="entry name" value="METHYLMALONYL-COA MUTASE, MITOCHONDRIAL"/>
    <property type="match status" value="1"/>
</dbReference>
<dbReference type="InterPro" id="IPR036724">
    <property type="entry name" value="Cobalamin-bd_sf"/>
</dbReference>
<gene>
    <name evidence="7" type="primary">scpA</name>
    <name evidence="7" type="ORF">ElP_40000</name>
</gene>
<keyword evidence="5" id="KW-0170">Cobalt</keyword>
<dbReference type="GO" id="GO:0031419">
    <property type="term" value="F:cobalamin binding"/>
    <property type="evidence" value="ECO:0007669"/>
    <property type="project" value="UniProtKB-KW"/>
</dbReference>
<name>A0A518H5J6_9BACT</name>
<proteinExistence type="inferred from homology"/>
<evidence type="ECO:0000313" key="8">
    <source>
        <dbReference type="Proteomes" id="UP000317835"/>
    </source>
</evidence>
<dbReference type="Pfam" id="PF01642">
    <property type="entry name" value="MM_CoA_mutase"/>
    <property type="match status" value="1"/>
</dbReference>
<dbReference type="CDD" id="cd03677">
    <property type="entry name" value="MM_CoA_mutase_beta"/>
    <property type="match status" value="1"/>
</dbReference>
<evidence type="ECO:0000256" key="2">
    <source>
        <dbReference type="ARBA" id="ARBA00008465"/>
    </source>
</evidence>
<dbReference type="GO" id="GO:0046872">
    <property type="term" value="F:metal ion binding"/>
    <property type="evidence" value="ECO:0007669"/>
    <property type="project" value="InterPro"/>
</dbReference>
<dbReference type="Proteomes" id="UP000317835">
    <property type="component" value="Chromosome"/>
</dbReference>
<feature type="domain" description="Methylmalonyl-CoA mutase alpha/beta chain catalytic" evidence="6">
    <location>
        <begin position="41"/>
        <end position="552"/>
    </location>
</feature>
<comment type="similarity">
    <text evidence="2">Belongs to the methylmalonyl-CoA mutase family.</text>
</comment>
<keyword evidence="4 7" id="KW-0413">Isomerase</keyword>
<dbReference type="OrthoDB" id="9762378at2"/>
<organism evidence="7 8">
    <name type="scientific">Tautonia plasticadhaerens</name>
    <dbReference type="NCBI Taxonomy" id="2527974"/>
    <lineage>
        <taxon>Bacteria</taxon>
        <taxon>Pseudomonadati</taxon>
        <taxon>Planctomycetota</taxon>
        <taxon>Planctomycetia</taxon>
        <taxon>Isosphaerales</taxon>
        <taxon>Isosphaeraceae</taxon>
        <taxon>Tautonia</taxon>
    </lineage>
</organism>
<sequence>MIAKDLDIAADFPPVSYEQWRENAEAELKGAPFEKKLVGRTFEGIDIQPLYGAQHWRSAGDASGFPGLSPLTRGDRVLGNAAAGWDIRQEHLHPDPAEANRAILDDLEHGVSSIQLRLDAAACSGLDADDRDAVSLAGQDGVMAYSVGDLDRVLDGVRLDIAPVSIDCGGSFLPGAALLAALLEARGVEPSGVRCAFNADPIGALMRDGRLNVPLDEAMAELADLACWTADRYPEATSVEVGTGAYHHAGASSTQDLAFAVATGLEYLRAMTAAGLDVNAAARQIAFGVSLGTQFFRAIAKLRALRLMWSKVVLECGGDPDAGRTMRLRARTSRRVLTGVDPWVNLLRNTVCCFAGAVGGADSITTAPMDAALGLSDHFARHLARNTQIILQEESHLNRVIDPAGGSWFLETLTGQLAERSWEILRQVEERGGMIPAATGGWVGDQVEEVEAAREEAIATRKLVVTGVTEHPDVREERLVRERPDYARLRAEASTRLVSWRRDHKGGEAFRALAESAVDADRSPGSLTAAAIRAARGGATIGQMASALASASGGREPARVAPLAVHPYAAAFEELRAAADIQAQEVGRRPRVFLANLGIPAEFIARSTYAANFFQAGGFEEVNNDGFPDPRAAAEAFARSGAAIAVICSTDARYQEQAEPLARELKASGARTVVLAGNPGANEARYRAAGVDRFIFIRCDVLGTLRDLLREEGALR</sequence>
<dbReference type="GO" id="GO:0004494">
    <property type="term" value="F:methylmalonyl-CoA mutase activity"/>
    <property type="evidence" value="ECO:0007669"/>
    <property type="project" value="UniProtKB-EC"/>
</dbReference>
<evidence type="ECO:0000256" key="5">
    <source>
        <dbReference type="ARBA" id="ARBA00023285"/>
    </source>
</evidence>
<keyword evidence="8" id="KW-1185">Reference proteome</keyword>
<dbReference type="EC" id="5.4.99.2" evidence="7"/>
<evidence type="ECO:0000256" key="1">
    <source>
        <dbReference type="ARBA" id="ARBA00001922"/>
    </source>
</evidence>
<evidence type="ECO:0000256" key="4">
    <source>
        <dbReference type="ARBA" id="ARBA00023235"/>
    </source>
</evidence>
<dbReference type="PANTHER" id="PTHR48101">
    <property type="entry name" value="METHYLMALONYL-COA MUTASE, MITOCHONDRIAL-RELATED"/>
    <property type="match status" value="1"/>
</dbReference>
<evidence type="ECO:0000259" key="6">
    <source>
        <dbReference type="Pfam" id="PF01642"/>
    </source>
</evidence>
<dbReference type="Gene3D" id="3.40.50.280">
    <property type="entry name" value="Cobalamin-binding domain"/>
    <property type="match status" value="1"/>
</dbReference>
<dbReference type="InterPro" id="IPR016176">
    <property type="entry name" value="Cbl-dep_enz_cat"/>
</dbReference>
<evidence type="ECO:0000256" key="3">
    <source>
        <dbReference type="ARBA" id="ARBA00022628"/>
    </source>
</evidence>
<dbReference type="Gene3D" id="3.20.20.240">
    <property type="entry name" value="Methylmalonyl-CoA mutase"/>
    <property type="match status" value="1"/>
</dbReference>
<comment type="cofactor">
    <cofactor evidence="1">
        <name>adenosylcob(III)alamin</name>
        <dbReference type="ChEBI" id="CHEBI:18408"/>
    </cofactor>
</comment>
<protein>
    <submittedName>
        <fullName evidence="7">Methylmalonyl-CoA mutase</fullName>
        <ecNumber evidence="7">5.4.99.2</ecNumber>
    </submittedName>
</protein>
<dbReference type="SUPFAM" id="SSF51703">
    <property type="entry name" value="Cobalamin (vitamin B12)-dependent enzymes"/>
    <property type="match status" value="1"/>
</dbReference>
<dbReference type="KEGG" id="tpla:ElP_40000"/>
<dbReference type="GO" id="GO:0005737">
    <property type="term" value="C:cytoplasm"/>
    <property type="evidence" value="ECO:0007669"/>
    <property type="project" value="TreeGrafter"/>
</dbReference>